<name>A0A4P6EK92_9MICO</name>
<dbReference type="InterPro" id="IPR051325">
    <property type="entry name" value="Nudix_hydrolase_domain"/>
</dbReference>
<dbReference type="InterPro" id="IPR020084">
    <property type="entry name" value="NUDIX_hydrolase_CS"/>
</dbReference>
<dbReference type="InterPro" id="IPR000086">
    <property type="entry name" value="NUDIX_hydrolase_dom"/>
</dbReference>
<evidence type="ECO:0000256" key="1">
    <source>
        <dbReference type="ARBA" id="ARBA00022801"/>
    </source>
</evidence>
<dbReference type="RefSeq" id="WP_129201814.1">
    <property type="nucleotide sequence ID" value="NZ_CP035495.1"/>
</dbReference>
<dbReference type="KEGG" id="xyl:ET495_00720"/>
<reference evidence="3 4" key="1">
    <citation type="submission" date="2019-01" db="EMBL/GenBank/DDBJ databases">
        <title>Genome sequencing of strain 2JSPR-7.</title>
        <authorList>
            <person name="Heo J."/>
            <person name="Kim S.-J."/>
            <person name="Kim J.-S."/>
            <person name="Hong S.-B."/>
            <person name="Kwon S.-W."/>
        </authorList>
    </citation>
    <scope>NUCLEOTIDE SEQUENCE [LARGE SCALE GENOMIC DNA]</scope>
    <source>
        <strain evidence="3 4">2JSPR-7</strain>
    </source>
</reference>
<organism evidence="3 4">
    <name type="scientific">Xylanimonas allomyrinae</name>
    <dbReference type="NCBI Taxonomy" id="2509459"/>
    <lineage>
        <taxon>Bacteria</taxon>
        <taxon>Bacillati</taxon>
        <taxon>Actinomycetota</taxon>
        <taxon>Actinomycetes</taxon>
        <taxon>Micrococcales</taxon>
        <taxon>Promicromonosporaceae</taxon>
        <taxon>Xylanimonas</taxon>
    </lineage>
</organism>
<dbReference type="GO" id="GO:0006167">
    <property type="term" value="P:AMP biosynthetic process"/>
    <property type="evidence" value="ECO:0007669"/>
    <property type="project" value="TreeGrafter"/>
</dbReference>
<keyword evidence="1 3" id="KW-0378">Hydrolase</keyword>
<dbReference type="Proteomes" id="UP000291758">
    <property type="component" value="Chromosome"/>
</dbReference>
<dbReference type="GO" id="GO:0004081">
    <property type="term" value="F:bis(5'-nucleosyl)-tetraphosphatase (asymmetrical) activity"/>
    <property type="evidence" value="ECO:0007669"/>
    <property type="project" value="TreeGrafter"/>
</dbReference>
<dbReference type="AlphaFoldDB" id="A0A4P6EK92"/>
<dbReference type="PANTHER" id="PTHR21340">
    <property type="entry name" value="DIADENOSINE 5,5-P1,P4-TETRAPHOSPHATE PYROPHOSPHOHYDROLASE MUTT"/>
    <property type="match status" value="1"/>
</dbReference>
<dbReference type="GO" id="GO:0006754">
    <property type="term" value="P:ATP biosynthetic process"/>
    <property type="evidence" value="ECO:0007669"/>
    <property type="project" value="TreeGrafter"/>
</dbReference>
<keyword evidence="4" id="KW-1185">Reference proteome</keyword>
<evidence type="ECO:0000313" key="3">
    <source>
        <dbReference type="EMBL" id="QAY62053.1"/>
    </source>
</evidence>
<sequence>MLIPGRGAVHRHGGDGWVACTFPGGDDAAHRHWGLFGAAGLMLVRRSPEGVVSDVVLQHRALWSHHGGTWGVPGGALDTGESAVAGALRESREEAGIDPAHVRVVGTHVLDHGVWQYTTVVGEVADGADVVPSANDPESLEVRWVGVGELGSLRLLPAFEAALPALWRVAAGE</sequence>
<evidence type="ECO:0000313" key="4">
    <source>
        <dbReference type="Proteomes" id="UP000291758"/>
    </source>
</evidence>
<dbReference type="SUPFAM" id="SSF55811">
    <property type="entry name" value="Nudix"/>
    <property type="match status" value="1"/>
</dbReference>
<gene>
    <name evidence="3" type="ORF">ET495_00720</name>
</gene>
<evidence type="ECO:0000259" key="2">
    <source>
        <dbReference type="PROSITE" id="PS51462"/>
    </source>
</evidence>
<dbReference type="PROSITE" id="PS51462">
    <property type="entry name" value="NUDIX"/>
    <property type="match status" value="1"/>
</dbReference>
<feature type="domain" description="Nudix hydrolase" evidence="2">
    <location>
        <begin position="34"/>
        <end position="169"/>
    </location>
</feature>
<accession>A0A4P6EK92</accession>
<dbReference type="InterPro" id="IPR015797">
    <property type="entry name" value="NUDIX_hydrolase-like_dom_sf"/>
</dbReference>
<proteinExistence type="predicted"/>
<dbReference type="PANTHER" id="PTHR21340:SF0">
    <property type="entry name" value="BIS(5'-NUCLEOSYL)-TETRAPHOSPHATASE [ASYMMETRICAL]"/>
    <property type="match status" value="1"/>
</dbReference>
<dbReference type="PROSITE" id="PS00893">
    <property type="entry name" value="NUDIX_BOX"/>
    <property type="match status" value="1"/>
</dbReference>
<dbReference type="OrthoDB" id="3404294at2"/>
<protein>
    <submittedName>
        <fullName evidence="3">NUDIX hydrolase</fullName>
    </submittedName>
</protein>
<dbReference type="Gene3D" id="3.90.79.10">
    <property type="entry name" value="Nucleoside Triphosphate Pyrophosphohydrolase"/>
    <property type="match status" value="1"/>
</dbReference>
<dbReference type="EMBL" id="CP035495">
    <property type="protein sequence ID" value="QAY62053.1"/>
    <property type="molecule type" value="Genomic_DNA"/>
</dbReference>
<dbReference type="Pfam" id="PF00293">
    <property type="entry name" value="NUDIX"/>
    <property type="match status" value="1"/>
</dbReference>